<organism evidence="2 3">
    <name type="scientific">Rhizobium laguerreae</name>
    <dbReference type="NCBI Taxonomy" id="1076926"/>
    <lineage>
        <taxon>Bacteria</taxon>
        <taxon>Pseudomonadati</taxon>
        <taxon>Pseudomonadota</taxon>
        <taxon>Alphaproteobacteria</taxon>
        <taxon>Hyphomicrobiales</taxon>
        <taxon>Rhizobiaceae</taxon>
        <taxon>Rhizobium/Agrobacterium group</taxon>
        <taxon>Rhizobium</taxon>
    </lineage>
</organism>
<accession>A0ABR6G679</accession>
<dbReference type="RefSeq" id="WP_077976662.1">
    <property type="nucleotide sequence ID" value="NZ_JACHXX010000002.1"/>
</dbReference>
<dbReference type="Gene3D" id="3.40.50.1460">
    <property type="match status" value="1"/>
</dbReference>
<gene>
    <name evidence="2" type="ORF">FHS25_001537</name>
</gene>
<dbReference type="Proteomes" id="UP000542811">
    <property type="component" value="Unassembled WGS sequence"/>
</dbReference>
<reference evidence="2 3" key="1">
    <citation type="submission" date="2020-08" db="EMBL/GenBank/DDBJ databases">
        <title>Genomic Encyclopedia of Type Strains, Phase III (KMG-III): the genomes of soil and plant-associated and newly described type strains.</title>
        <authorList>
            <person name="Whitman W."/>
        </authorList>
    </citation>
    <scope>NUCLEOTIDE SEQUENCE [LARGE SCALE GENOMIC DNA]</scope>
    <source>
        <strain evidence="2 3">CECT 8280</strain>
    </source>
</reference>
<sequence>MPEKERRIALLLASDDYPDERETFRDLICPANDVNALKSVLSAHEFGDFDAVEVLYRATSADAYERIETHLHECGPDDLFLLYYSGHGWTDREGQLFLTFKNSKLRALRATSIPFDNLKLSLVDPAVRVRRQAIILDCCYAGAVNKSFYKGGAAAHDMERLVSDAQGTVIFAASDAFQTAKEGEDGLSVFTKHFVEGITTGHADPSGEGRITATGMANYLSKKVPSENRQRPRFFGINTSGEIILARGRAVSVVTGPMVAESRLERLIRELGSEIDDDVLSALDRLASMGSEAATATACILALERREGSAVIRQAALRALLSIDTTAFDQSVREMLKGGRSDLDQAIQFAENSSSHGLSDDTIYAAISVAGSPAGNAPAARRLLSALGDRTIVPILKAMDAANANRSQFENLLPRALEINLSEQTIADLTDLMQRVGPKTLWHICQYLVRLAQRYPAVTTGAFNLFRHGDTQQRNVLREFFLRQPELDSDVLQGLIAEDFCEDDLIFVLSLPYRSGPWMRHVTRELIRTNRKNLLPMWLLRLEPTELDEELLASLVSRGVEPCELFIRLAIVCGRRSDLLKEALWASIKHKRITVRMLAIKALVLQELAYSEKRHIIRIVKHEIPNLSFDESRIGAWSRARRISMANRTPLASSKAE</sequence>
<protein>
    <recommendedName>
        <fullName evidence="1">Peptidase C14 caspase domain-containing protein</fullName>
    </recommendedName>
</protein>
<feature type="domain" description="Peptidase C14 caspase" evidence="1">
    <location>
        <begin position="6"/>
        <end position="232"/>
    </location>
</feature>
<evidence type="ECO:0000313" key="3">
    <source>
        <dbReference type="Proteomes" id="UP000542811"/>
    </source>
</evidence>
<dbReference type="EMBL" id="JACHXX010000002">
    <property type="protein sequence ID" value="MBB3161088.1"/>
    <property type="molecule type" value="Genomic_DNA"/>
</dbReference>
<evidence type="ECO:0000313" key="2">
    <source>
        <dbReference type="EMBL" id="MBB3161088.1"/>
    </source>
</evidence>
<dbReference type="InterPro" id="IPR011600">
    <property type="entry name" value="Pept_C14_caspase"/>
</dbReference>
<proteinExistence type="predicted"/>
<name>A0ABR6G679_9HYPH</name>
<evidence type="ECO:0000259" key="1">
    <source>
        <dbReference type="Pfam" id="PF00656"/>
    </source>
</evidence>
<keyword evidence="3" id="KW-1185">Reference proteome</keyword>
<dbReference type="SUPFAM" id="SSF52129">
    <property type="entry name" value="Caspase-like"/>
    <property type="match status" value="1"/>
</dbReference>
<dbReference type="Pfam" id="PF00656">
    <property type="entry name" value="Peptidase_C14"/>
    <property type="match status" value="1"/>
</dbReference>
<dbReference type="InterPro" id="IPR029030">
    <property type="entry name" value="Caspase-like_dom_sf"/>
</dbReference>
<comment type="caution">
    <text evidence="2">The sequence shown here is derived from an EMBL/GenBank/DDBJ whole genome shotgun (WGS) entry which is preliminary data.</text>
</comment>